<proteinExistence type="predicted"/>
<dbReference type="Gene3D" id="3.60.10.10">
    <property type="entry name" value="Endonuclease/exonuclease/phosphatase"/>
    <property type="match status" value="1"/>
</dbReference>
<dbReference type="AlphaFoldDB" id="B9GAI6"/>
<reference evidence="1" key="1">
    <citation type="journal article" date="2005" name="PLoS Biol.">
        <title>The genomes of Oryza sativa: a history of duplications.</title>
        <authorList>
            <person name="Yu J."/>
            <person name="Wang J."/>
            <person name="Lin W."/>
            <person name="Li S."/>
            <person name="Li H."/>
            <person name="Zhou J."/>
            <person name="Ni P."/>
            <person name="Dong W."/>
            <person name="Hu S."/>
            <person name="Zeng C."/>
            <person name="Zhang J."/>
            <person name="Zhang Y."/>
            <person name="Li R."/>
            <person name="Xu Z."/>
            <person name="Li S."/>
            <person name="Li X."/>
            <person name="Zheng H."/>
            <person name="Cong L."/>
            <person name="Lin L."/>
            <person name="Yin J."/>
            <person name="Geng J."/>
            <person name="Li G."/>
            <person name="Shi J."/>
            <person name="Liu J."/>
            <person name="Lv H."/>
            <person name="Li J."/>
            <person name="Wang J."/>
            <person name="Deng Y."/>
            <person name="Ran L."/>
            <person name="Shi X."/>
            <person name="Wang X."/>
            <person name="Wu Q."/>
            <person name="Li C."/>
            <person name="Ren X."/>
            <person name="Wang J."/>
            <person name="Wang X."/>
            <person name="Li D."/>
            <person name="Liu D."/>
            <person name="Zhang X."/>
            <person name="Ji Z."/>
            <person name="Zhao W."/>
            <person name="Sun Y."/>
            <person name="Zhang Z."/>
            <person name="Bao J."/>
            <person name="Han Y."/>
            <person name="Dong L."/>
            <person name="Ji J."/>
            <person name="Chen P."/>
            <person name="Wu S."/>
            <person name="Liu J."/>
            <person name="Xiao Y."/>
            <person name="Bu D."/>
            <person name="Tan J."/>
            <person name="Yang L."/>
            <person name="Ye C."/>
            <person name="Zhang J."/>
            <person name="Xu J."/>
            <person name="Zhou Y."/>
            <person name="Yu Y."/>
            <person name="Zhang B."/>
            <person name="Zhuang S."/>
            <person name="Wei H."/>
            <person name="Liu B."/>
            <person name="Lei M."/>
            <person name="Yu H."/>
            <person name="Li Y."/>
            <person name="Xu H."/>
            <person name="Wei S."/>
            <person name="He X."/>
            <person name="Fang L."/>
            <person name="Zhang Z."/>
            <person name="Zhang Y."/>
            <person name="Huang X."/>
            <person name="Su Z."/>
            <person name="Tong W."/>
            <person name="Li J."/>
            <person name="Tong Z."/>
            <person name="Li S."/>
            <person name="Ye J."/>
            <person name="Wang L."/>
            <person name="Fang L."/>
            <person name="Lei T."/>
            <person name="Chen C."/>
            <person name="Chen H."/>
            <person name="Xu Z."/>
            <person name="Li H."/>
            <person name="Huang H."/>
            <person name="Zhang F."/>
            <person name="Xu H."/>
            <person name="Li N."/>
            <person name="Zhao C."/>
            <person name="Li S."/>
            <person name="Dong L."/>
            <person name="Huang Y."/>
            <person name="Li L."/>
            <person name="Xi Y."/>
            <person name="Qi Q."/>
            <person name="Li W."/>
            <person name="Zhang B."/>
            <person name="Hu W."/>
            <person name="Zhang Y."/>
            <person name="Tian X."/>
            <person name="Jiao Y."/>
            <person name="Liang X."/>
            <person name="Jin J."/>
            <person name="Gao L."/>
            <person name="Zheng W."/>
            <person name="Hao B."/>
            <person name="Liu S."/>
            <person name="Wang W."/>
            <person name="Yuan L."/>
            <person name="Cao M."/>
            <person name="McDermott J."/>
            <person name="Samudrala R."/>
            <person name="Wang J."/>
            <person name="Wong G.K."/>
            <person name="Yang H."/>
        </authorList>
    </citation>
    <scope>NUCLEOTIDE SEQUENCE [LARGE SCALE GENOMIC DNA]</scope>
</reference>
<dbReference type="PANTHER" id="PTHR46890">
    <property type="entry name" value="NON-LTR RETROLELEMENT REVERSE TRANSCRIPTASE-LIKE PROTEIN-RELATED"/>
    <property type="match status" value="1"/>
</dbReference>
<gene>
    <name evidence="1" type="ORF">OsJ_33770</name>
</gene>
<dbReference type="SUPFAM" id="SSF56219">
    <property type="entry name" value="DNase I-like"/>
    <property type="match status" value="1"/>
</dbReference>
<sequence length="222" mass="25622">MGDFDEALWQFEHLSVRKRGEGQMLAFRELIQNCDLHDLGFTGFPFNYDNRREGRNNVRVRLDRALADDNWRDIFSEAHIVHLTSPCSDHCPIQLQFNMERVTYQMNAELCKEFSDEEIADALLEIGPLKALGPDGFLARFYQRNWGVIKADVIRAVKEFFSSGEMPEGINDTAIVLIPKTQQPLEMKDYRPISLCNVLYKVVSKCLVNRLRPILDDLISPN</sequence>
<evidence type="ECO:0000313" key="1">
    <source>
        <dbReference type="EMBL" id="EEE52042.1"/>
    </source>
</evidence>
<dbReference type="Proteomes" id="UP000007752">
    <property type="component" value="Chromosome 11"/>
</dbReference>
<dbReference type="InterPro" id="IPR052343">
    <property type="entry name" value="Retrotransposon-Effector_Assoc"/>
</dbReference>
<accession>B9GAI6</accession>
<dbReference type="InterPro" id="IPR036691">
    <property type="entry name" value="Endo/exonu/phosph_ase_sf"/>
</dbReference>
<dbReference type="PANTHER" id="PTHR46890:SF48">
    <property type="entry name" value="RNA-DIRECTED DNA POLYMERASE"/>
    <property type="match status" value="1"/>
</dbReference>
<protein>
    <recommendedName>
        <fullName evidence="2">Reverse transcriptase domain-containing protein</fullName>
    </recommendedName>
</protein>
<dbReference type="EMBL" id="CM000148">
    <property type="protein sequence ID" value="EEE52042.1"/>
    <property type="molecule type" value="Genomic_DNA"/>
</dbReference>
<organism evidence="1">
    <name type="scientific">Oryza sativa subsp. japonica</name>
    <name type="common">Rice</name>
    <dbReference type="NCBI Taxonomy" id="39947"/>
    <lineage>
        <taxon>Eukaryota</taxon>
        <taxon>Viridiplantae</taxon>
        <taxon>Streptophyta</taxon>
        <taxon>Embryophyta</taxon>
        <taxon>Tracheophyta</taxon>
        <taxon>Spermatophyta</taxon>
        <taxon>Magnoliopsida</taxon>
        <taxon>Liliopsida</taxon>
        <taxon>Poales</taxon>
        <taxon>Poaceae</taxon>
        <taxon>BOP clade</taxon>
        <taxon>Oryzoideae</taxon>
        <taxon>Oryzeae</taxon>
        <taxon>Oryzinae</taxon>
        <taxon>Oryza</taxon>
        <taxon>Oryza sativa</taxon>
    </lineage>
</organism>
<reference evidence="1" key="2">
    <citation type="submission" date="2008-12" db="EMBL/GenBank/DDBJ databases">
        <title>Improved gene annotation of the rice (Oryza sativa) genomes.</title>
        <authorList>
            <person name="Wang J."/>
            <person name="Li R."/>
            <person name="Fan W."/>
            <person name="Huang Q."/>
            <person name="Zhang J."/>
            <person name="Zhou Y."/>
            <person name="Hu Y."/>
            <person name="Zi S."/>
            <person name="Li J."/>
            <person name="Ni P."/>
            <person name="Zheng H."/>
            <person name="Zhang Y."/>
            <person name="Zhao M."/>
            <person name="Hao Q."/>
            <person name="McDermott J."/>
            <person name="Samudrala R."/>
            <person name="Kristiansen K."/>
            <person name="Wong G.K.-S."/>
        </authorList>
    </citation>
    <scope>NUCLEOTIDE SEQUENCE</scope>
</reference>
<name>B9GAI6_ORYSJ</name>
<evidence type="ECO:0008006" key="2">
    <source>
        <dbReference type="Google" id="ProtNLM"/>
    </source>
</evidence>